<gene>
    <name evidence="4" type="ORF">RGQ30_01830</name>
</gene>
<keyword evidence="2" id="KW-0472">Membrane</keyword>
<dbReference type="RefSeq" id="WP_130557083.1">
    <property type="nucleotide sequence ID" value="NZ_AP028947.1"/>
</dbReference>
<name>A0AA86JI37_9BURK</name>
<dbReference type="PANTHER" id="PTHR43031">
    <property type="entry name" value="FAD-DEPENDENT OXIDOREDUCTASE"/>
    <property type="match status" value="1"/>
</dbReference>
<dbReference type="Gene3D" id="3.40.250.10">
    <property type="entry name" value="Rhodanese-like domain"/>
    <property type="match status" value="1"/>
</dbReference>
<dbReference type="EMBL" id="AP028947">
    <property type="protein sequence ID" value="BET24682.1"/>
    <property type="molecule type" value="Genomic_DNA"/>
</dbReference>
<dbReference type="SMART" id="SM00450">
    <property type="entry name" value="RHOD"/>
    <property type="match status" value="1"/>
</dbReference>
<dbReference type="KEGG" id="lto:RGQ30_01830"/>
<feature type="domain" description="Rhodanese" evidence="3">
    <location>
        <begin position="46"/>
        <end position="137"/>
    </location>
</feature>
<feature type="compositionally biased region" description="Low complexity" evidence="1">
    <location>
        <begin position="146"/>
        <end position="161"/>
    </location>
</feature>
<evidence type="ECO:0000259" key="3">
    <source>
        <dbReference type="PROSITE" id="PS50206"/>
    </source>
</evidence>
<dbReference type="Proteomes" id="UP001329151">
    <property type="component" value="Chromosome"/>
</dbReference>
<dbReference type="SUPFAM" id="SSF52821">
    <property type="entry name" value="Rhodanese/Cell cycle control phosphatase"/>
    <property type="match status" value="1"/>
</dbReference>
<sequence length="161" mass="17054">MSQEFLIQNSWLIALAVGSGVMLLWPMLTKGGGTRVTVPQATLMINQRKAVLVDIRDDDFVNNTGVVPNAKRVAIKDLKDKAGTLAKTKEIPLIVLCQTGARSGAAATVLKAAGYTDVFVLDGGVNAWKEAGMPVKKAQQASSEVPAKPKQPKATKAAVKE</sequence>
<keyword evidence="2" id="KW-1133">Transmembrane helix</keyword>
<feature type="transmembrane region" description="Helical" evidence="2">
    <location>
        <begin position="6"/>
        <end position="25"/>
    </location>
</feature>
<keyword evidence="2" id="KW-0812">Transmembrane</keyword>
<dbReference type="InterPro" id="IPR036873">
    <property type="entry name" value="Rhodanese-like_dom_sf"/>
</dbReference>
<dbReference type="AlphaFoldDB" id="A0AA86JI37"/>
<evidence type="ECO:0000313" key="5">
    <source>
        <dbReference type="Proteomes" id="UP001329151"/>
    </source>
</evidence>
<dbReference type="InterPro" id="IPR050229">
    <property type="entry name" value="GlpE_sulfurtransferase"/>
</dbReference>
<accession>A0AA86JI37</accession>
<proteinExistence type="predicted"/>
<organism evidence="4 5">
    <name type="scientific">Limnobacter thiooxidans</name>
    <dbReference type="NCBI Taxonomy" id="131080"/>
    <lineage>
        <taxon>Bacteria</taxon>
        <taxon>Pseudomonadati</taxon>
        <taxon>Pseudomonadota</taxon>
        <taxon>Betaproteobacteria</taxon>
        <taxon>Burkholderiales</taxon>
        <taxon>Burkholderiaceae</taxon>
        <taxon>Limnobacter</taxon>
    </lineage>
</organism>
<evidence type="ECO:0000256" key="2">
    <source>
        <dbReference type="SAM" id="Phobius"/>
    </source>
</evidence>
<dbReference type="PANTHER" id="PTHR43031:SF7">
    <property type="entry name" value="NITRIC OXIDE REDUCTASE FLRD-NAD(+) REDUCTASE"/>
    <property type="match status" value="1"/>
</dbReference>
<dbReference type="Pfam" id="PF00581">
    <property type="entry name" value="Rhodanese"/>
    <property type="match status" value="1"/>
</dbReference>
<keyword evidence="5" id="KW-1185">Reference proteome</keyword>
<feature type="region of interest" description="Disordered" evidence="1">
    <location>
        <begin position="138"/>
        <end position="161"/>
    </location>
</feature>
<dbReference type="PROSITE" id="PS50206">
    <property type="entry name" value="RHODANESE_3"/>
    <property type="match status" value="1"/>
</dbReference>
<protein>
    <submittedName>
        <fullName evidence="4">Rhodanese-like domain-containing protein</fullName>
    </submittedName>
</protein>
<dbReference type="CDD" id="cd00158">
    <property type="entry name" value="RHOD"/>
    <property type="match status" value="1"/>
</dbReference>
<reference evidence="4 5" key="1">
    <citation type="submission" date="2023-10" db="EMBL/GenBank/DDBJ databases">
        <title>Complete Genome Sequence of Limnobacter thiooxidans CS-K2T, Isolated from freshwater lake sediments in Bavaria, Germany.</title>
        <authorList>
            <person name="Naruki M."/>
            <person name="Watanabe A."/>
            <person name="Warashina T."/>
            <person name="Morita T."/>
            <person name="Arakawa K."/>
        </authorList>
    </citation>
    <scope>NUCLEOTIDE SEQUENCE [LARGE SCALE GENOMIC DNA]</scope>
    <source>
        <strain evidence="4 5">CS-K2</strain>
    </source>
</reference>
<evidence type="ECO:0000313" key="4">
    <source>
        <dbReference type="EMBL" id="BET24682.1"/>
    </source>
</evidence>
<evidence type="ECO:0000256" key="1">
    <source>
        <dbReference type="SAM" id="MobiDB-lite"/>
    </source>
</evidence>
<dbReference type="InterPro" id="IPR001763">
    <property type="entry name" value="Rhodanese-like_dom"/>
</dbReference>